<organism evidence="5 6">
    <name type="scientific">Owenia fusiformis</name>
    <name type="common">Polychaete worm</name>
    <dbReference type="NCBI Taxonomy" id="6347"/>
    <lineage>
        <taxon>Eukaryota</taxon>
        <taxon>Metazoa</taxon>
        <taxon>Spiralia</taxon>
        <taxon>Lophotrochozoa</taxon>
        <taxon>Annelida</taxon>
        <taxon>Polychaeta</taxon>
        <taxon>Sedentaria</taxon>
        <taxon>Canalipalpata</taxon>
        <taxon>Sabellida</taxon>
        <taxon>Oweniida</taxon>
        <taxon>Oweniidae</taxon>
        <taxon>Owenia</taxon>
    </lineage>
</organism>
<dbReference type="GO" id="GO:0098887">
    <property type="term" value="P:neurotransmitter receptor transport, endosome to postsynaptic membrane"/>
    <property type="evidence" value="ECO:0007669"/>
    <property type="project" value="TreeGrafter"/>
</dbReference>
<sequence>STLEMGKFGCCLRAPVEEITTLDYRHSGLEHVPAEVFNSERTLEELFLDSNSIRDLPRELFYCHGLQKLTVADNEVTVVPPAIASLINLRYLDISKNGIIDLPDQIKQCKLLRHVEANINPLGKLPEGFTQLLCMTHLYLNDCFLDYLPGNFGRLSKLKILELRENHLKTLPNSLSRLTELERLDIGNNEFTELPEVVGHLSSLLELWCDSNQITKLPKEIGKLKQLMFFDAMKNRIEKLPSEIEGCESLSDLHLSLNLITELPESIGRLDSLTTLKVDDNQLTSLPFSIGGLQSLSELNVSCNDIEEFPPSIGLIQHLRTLYADENFLVDIPPELGSCKGLTILSVRSNKLTFIPDEIGHIPKLRVLNLSDNAIQYLPFSLTKLKYLQALWLAENQSKPLIRLQTELNSETGQRKLTCYLLPQQPSQETEEIYSDGDADSFHPSMWEEERAAKQQIHFDFGDMSDVEGKLERKATPYPKEMKQIQRHLQNLAIRQSQPGATPSPERTNKPKEDERSTQNKEKQIRRQQSPVQKLDKMDGVPGRRHSGEGTGSLKRVIKDSIPEPTPQKPVTRPVVTKPVTSSTGVTSSGASTSRGRTPIRDDDDGGFLSNTKVRGTSPASTHRAPLPQSRSYNEISASRTPQTDHLTPSGKYPERRSANMAHFPNPAFNNMQSMGHRRYNKAQRTSGYSSDTGYQHRPVSGRDGYGSDWEGTRSAVSSYAPVRPPHGSGYSSDVDIKRGPGGHRDGYTSDLDGYNPRRYNMYRPPPTHQPRGQPHQQTHSHNGYTPTLQGHHAPHNTPNYGNNSYNTNTRTTIRNDEKYDPNTRTVNPSTVQPIPNHTPSSPKSDRYPTNRNSSGYGYESKRNPPSPKSDRYPIQTNHWNQSAAERNPPSPKSDRFAYRYKPNVVDSNMNHQNSPLKADTYTPNHKRSMENLQAYQFMPAVIPEEVERKTPSRNLFGESNNLNRSRSEQHIGEPTRSQLVDPNEPITMTPNRPHWKKELYTALESMQRTPLQNTSKSMGNLAHDTAGDDEEVFSPLPPYKSAPAYSPPRTRVNSQPPEPQAYPQTPTKPQNTPATGPGYQSPSKPSFQTPNKYQNASKSFQTPTKTFQTPDQELAGYMNLTAPGNVNTHQQPPSHTSESPTSHTSQASSQSRTYDLRIDPPATEPLNLTTRGPLHSNTDSMSDQSRGYETGDKSYETQSQGSANHPFDTVPPLHNPQMHRYDDVAAYKTEPNSQVSSSTDSGYGHIYERLQDFQRNGGTGGPLFNRGIMAPPNRVPPSPPTHGTMLPPPSRDPPSVPYSRESTPQKGDSGYDGDSVDIKLTSNTLQSQQSKLFTVNVSKNPGLGFSIAGGVGSVGNPFVHGDMGIFVTKVQPEGPAGLQLKAGDKIIEVNGHDFVDVQHEVAVSVLKNSGSGVTMVIQRD</sequence>
<dbReference type="GO" id="GO:0045197">
    <property type="term" value="P:establishment or maintenance of epithelial cell apical/basal polarity"/>
    <property type="evidence" value="ECO:0007669"/>
    <property type="project" value="TreeGrafter"/>
</dbReference>
<feature type="compositionally biased region" description="Pro residues" evidence="3">
    <location>
        <begin position="1274"/>
        <end position="1297"/>
    </location>
</feature>
<dbReference type="Proteomes" id="UP000749559">
    <property type="component" value="Unassembled WGS sequence"/>
</dbReference>
<dbReference type="GO" id="GO:0019901">
    <property type="term" value="F:protein kinase binding"/>
    <property type="evidence" value="ECO:0007669"/>
    <property type="project" value="TreeGrafter"/>
</dbReference>
<feature type="region of interest" description="Disordered" evidence="3">
    <location>
        <begin position="966"/>
        <end position="993"/>
    </location>
</feature>
<dbReference type="InterPro" id="IPR036034">
    <property type="entry name" value="PDZ_sf"/>
</dbReference>
<feature type="compositionally biased region" description="Polar residues" evidence="3">
    <location>
        <begin position="775"/>
        <end position="789"/>
    </location>
</feature>
<dbReference type="InterPro" id="IPR055414">
    <property type="entry name" value="LRR_R13L4/SHOC2-like"/>
</dbReference>
<dbReference type="InterPro" id="IPR003591">
    <property type="entry name" value="Leu-rich_rpt_typical-subtyp"/>
</dbReference>
<feature type="compositionally biased region" description="Polar residues" evidence="3">
    <location>
        <begin position="609"/>
        <end position="621"/>
    </location>
</feature>
<feature type="compositionally biased region" description="Low complexity" evidence="3">
    <location>
        <begin position="569"/>
        <end position="597"/>
    </location>
</feature>
<dbReference type="GO" id="GO:0005912">
    <property type="term" value="C:adherens junction"/>
    <property type="evidence" value="ECO:0007669"/>
    <property type="project" value="TreeGrafter"/>
</dbReference>
<feature type="domain" description="PDZ" evidence="4">
    <location>
        <begin position="1333"/>
        <end position="1421"/>
    </location>
</feature>
<dbReference type="GO" id="GO:0043113">
    <property type="term" value="P:receptor clustering"/>
    <property type="evidence" value="ECO:0007669"/>
    <property type="project" value="TreeGrafter"/>
</dbReference>
<dbReference type="Pfam" id="PF23598">
    <property type="entry name" value="LRR_14"/>
    <property type="match status" value="1"/>
</dbReference>
<feature type="compositionally biased region" description="Low complexity" evidence="3">
    <location>
        <begin position="1130"/>
        <end position="1147"/>
    </location>
</feature>
<reference evidence="5" key="1">
    <citation type="submission" date="2022-03" db="EMBL/GenBank/DDBJ databases">
        <authorList>
            <person name="Martin C."/>
        </authorList>
    </citation>
    <scope>NUCLEOTIDE SEQUENCE</scope>
</reference>
<keyword evidence="6" id="KW-1185">Reference proteome</keyword>
<feature type="compositionally biased region" description="Polar residues" evidence="3">
    <location>
        <begin position="1063"/>
        <end position="1112"/>
    </location>
</feature>
<dbReference type="Pfam" id="PF13855">
    <property type="entry name" value="LRR_8"/>
    <property type="match status" value="1"/>
</dbReference>
<gene>
    <name evidence="5" type="ORF">OFUS_LOCUS2688</name>
</gene>
<dbReference type="Gene3D" id="3.80.10.10">
    <property type="entry name" value="Ribonuclease Inhibitor"/>
    <property type="match status" value="2"/>
</dbReference>
<dbReference type="InterPro" id="IPR001478">
    <property type="entry name" value="PDZ"/>
</dbReference>
<dbReference type="OrthoDB" id="2187496at2759"/>
<dbReference type="PROSITE" id="PS50106">
    <property type="entry name" value="PDZ"/>
    <property type="match status" value="1"/>
</dbReference>
<evidence type="ECO:0000256" key="2">
    <source>
        <dbReference type="ARBA" id="ARBA00022737"/>
    </source>
</evidence>
<dbReference type="GO" id="GO:0014069">
    <property type="term" value="C:postsynaptic density"/>
    <property type="evidence" value="ECO:0007669"/>
    <property type="project" value="TreeGrafter"/>
</dbReference>
<dbReference type="FunFam" id="3.80.10.10:FF:000118">
    <property type="entry name" value="Leucine rich repeat containing 7"/>
    <property type="match status" value="1"/>
</dbReference>
<evidence type="ECO:0000313" key="5">
    <source>
        <dbReference type="EMBL" id="CAH1775376.1"/>
    </source>
</evidence>
<accession>A0A8S4N3Q2</accession>
<feature type="compositionally biased region" description="Polar residues" evidence="3">
    <location>
        <begin position="976"/>
        <end position="991"/>
    </location>
</feature>
<dbReference type="InterPro" id="IPR001611">
    <property type="entry name" value="Leu-rich_rpt"/>
</dbReference>
<dbReference type="SUPFAM" id="SSF50156">
    <property type="entry name" value="PDZ domain-like"/>
    <property type="match status" value="1"/>
</dbReference>
<evidence type="ECO:0000259" key="4">
    <source>
        <dbReference type="PROSITE" id="PS50106"/>
    </source>
</evidence>
<dbReference type="SMART" id="SM00228">
    <property type="entry name" value="PDZ"/>
    <property type="match status" value="1"/>
</dbReference>
<dbReference type="InterPro" id="IPR050614">
    <property type="entry name" value="Synaptic_Scaffolding_LAP-MAGUK"/>
</dbReference>
<dbReference type="SMART" id="SM00369">
    <property type="entry name" value="LRR_TYP"/>
    <property type="match status" value="11"/>
</dbReference>
<dbReference type="InterPro" id="IPR032675">
    <property type="entry name" value="LRR_dom_sf"/>
</dbReference>
<feature type="region of interest" description="Disordered" evidence="3">
    <location>
        <begin position="494"/>
        <end position="897"/>
    </location>
</feature>
<evidence type="ECO:0000256" key="3">
    <source>
        <dbReference type="SAM" id="MobiDB-lite"/>
    </source>
</evidence>
<evidence type="ECO:0000256" key="1">
    <source>
        <dbReference type="ARBA" id="ARBA00022614"/>
    </source>
</evidence>
<feature type="compositionally biased region" description="Basic and acidic residues" evidence="3">
    <location>
        <begin position="735"/>
        <end position="748"/>
    </location>
</feature>
<keyword evidence="2" id="KW-0677">Repeat</keyword>
<feature type="compositionally biased region" description="Polar residues" evidence="3">
    <location>
        <begin position="683"/>
        <end position="694"/>
    </location>
</feature>
<dbReference type="PANTHER" id="PTHR23119:SF50">
    <property type="entry name" value="PDZ DOMAIN-CONTAINING PROTEIN"/>
    <property type="match status" value="1"/>
</dbReference>
<protein>
    <recommendedName>
        <fullName evidence="4">PDZ domain-containing protein</fullName>
    </recommendedName>
</protein>
<feature type="compositionally biased region" description="Polar residues" evidence="3">
    <location>
        <begin position="1167"/>
        <end position="1188"/>
    </location>
</feature>
<keyword evidence="1" id="KW-0433">Leucine-rich repeat</keyword>
<feature type="region of interest" description="Disordered" evidence="3">
    <location>
        <begin position="1011"/>
        <end position="1218"/>
    </location>
</feature>
<proteinExistence type="predicted"/>
<feature type="region of interest" description="Disordered" evidence="3">
    <location>
        <begin position="1255"/>
        <end position="1316"/>
    </location>
</feature>
<feature type="compositionally biased region" description="Polar residues" evidence="3">
    <location>
        <begin position="823"/>
        <end position="843"/>
    </location>
</feature>
<feature type="compositionally biased region" description="Polar residues" evidence="3">
    <location>
        <begin position="797"/>
        <end position="813"/>
    </location>
</feature>
<feature type="compositionally biased region" description="Polar residues" evidence="3">
    <location>
        <begin position="629"/>
        <end position="647"/>
    </location>
</feature>
<dbReference type="Gene3D" id="2.30.42.10">
    <property type="match status" value="1"/>
</dbReference>
<feature type="non-terminal residue" evidence="5">
    <location>
        <position position="1421"/>
    </location>
</feature>
<name>A0A8S4N3Q2_OWEFU</name>
<comment type="caution">
    <text evidence="5">The sequence shown here is derived from an EMBL/GenBank/DDBJ whole genome shotgun (WGS) entry which is preliminary data.</text>
</comment>
<feature type="compositionally biased region" description="Basic and acidic residues" evidence="3">
    <location>
        <begin position="507"/>
        <end position="525"/>
    </location>
</feature>
<evidence type="ECO:0000313" key="6">
    <source>
        <dbReference type="Proteomes" id="UP000749559"/>
    </source>
</evidence>
<dbReference type="GO" id="GO:0098609">
    <property type="term" value="P:cell-cell adhesion"/>
    <property type="evidence" value="ECO:0007669"/>
    <property type="project" value="TreeGrafter"/>
</dbReference>
<dbReference type="Pfam" id="PF00595">
    <property type="entry name" value="PDZ"/>
    <property type="match status" value="1"/>
</dbReference>
<dbReference type="PROSITE" id="PS51450">
    <property type="entry name" value="LRR"/>
    <property type="match status" value="5"/>
</dbReference>
<feature type="compositionally biased region" description="Polar residues" evidence="3">
    <location>
        <begin position="875"/>
        <end position="885"/>
    </location>
</feature>
<dbReference type="SUPFAM" id="SSF52058">
    <property type="entry name" value="L domain-like"/>
    <property type="match status" value="2"/>
</dbReference>
<dbReference type="GO" id="GO:0098968">
    <property type="term" value="P:neurotransmitter receptor transport postsynaptic membrane to endosome"/>
    <property type="evidence" value="ECO:0007669"/>
    <property type="project" value="TreeGrafter"/>
</dbReference>
<dbReference type="EMBL" id="CAIIXF020000001">
    <property type="protein sequence ID" value="CAH1775376.1"/>
    <property type="molecule type" value="Genomic_DNA"/>
</dbReference>
<dbReference type="GO" id="GO:0016323">
    <property type="term" value="C:basolateral plasma membrane"/>
    <property type="evidence" value="ECO:0007669"/>
    <property type="project" value="TreeGrafter"/>
</dbReference>
<dbReference type="SMART" id="SM00364">
    <property type="entry name" value="LRR_BAC"/>
    <property type="match status" value="10"/>
</dbReference>
<dbReference type="PANTHER" id="PTHR23119">
    <property type="entry name" value="DISCS LARGE"/>
    <property type="match status" value="1"/>
</dbReference>
<dbReference type="GO" id="GO:0045211">
    <property type="term" value="C:postsynaptic membrane"/>
    <property type="evidence" value="ECO:0007669"/>
    <property type="project" value="TreeGrafter"/>
</dbReference>